<feature type="domain" description="CUE" evidence="5">
    <location>
        <begin position="89"/>
        <end position="132"/>
    </location>
</feature>
<dbReference type="PROSITE" id="PS51140">
    <property type="entry name" value="CUE"/>
    <property type="match status" value="1"/>
</dbReference>
<dbReference type="InterPro" id="IPR027450">
    <property type="entry name" value="AlkB-like"/>
</dbReference>
<dbReference type="PROSITE" id="PS51471">
    <property type="entry name" value="FE2OG_OXY"/>
    <property type="match status" value="1"/>
</dbReference>
<evidence type="ECO:0000256" key="1">
    <source>
        <dbReference type="ARBA" id="ARBA00022723"/>
    </source>
</evidence>
<dbReference type="Gene3D" id="2.60.120.590">
    <property type="entry name" value="Alpha-ketoglutarate-dependent dioxygenase AlkB-like"/>
    <property type="match status" value="1"/>
</dbReference>
<evidence type="ECO:0000256" key="4">
    <source>
        <dbReference type="PROSITE-ProRule" id="PRU01343"/>
    </source>
</evidence>
<reference evidence="8" key="2">
    <citation type="submission" date="2008-07" db="EMBL/GenBank/DDBJ databases">
        <authorList>
            <person name="Genoscope - CEA"/>
        </authorList>
    </citation>
    <scope>NUCLEOTIDE SEQUENCE</scope>
    <source>
        <strain evidence="8">S mat+</strain>
    </source>
</reference>
<dbReference type="OrthoDB" id="545910at2759"/>
<sequence length="529" mass="59751">QRSPWAFGAPPVTRPCLIYALQHLLVQRHHFGFWRTCAWISRWSSDLFKSLQAWETKELSTEAMDAFVTRRPQKRKTSDDFAVESHEESTDIKLAILASLHPDIEQEMLLDILLAHDGDVQATSNTLKSPSTPRSVKKTANNRIAGQTSLRAFAIDPSSGEPSPKKPKILSKKGQTLHLYDPQDISEHTPCTIIHNFLPAHEANELLSELLEESKTFQKASFKLFDNIVSSPHTSGFYVGSQKELQEQKDDYHYNGGRISVGFCSHFPGSATFIDSYRIVQDVRTLTPKLEAVRGRVQETVNSAIEEHIRTHHGGQKPRHQPSEPWCANVAFVNCYNGPQESVGWHTDQLTYLGPRPTIASLSLGVTREFRLRRISSFLPSSTSDNPDPNLQGQVSLPLPHNSLLIMHSTTQEEWKHSVSPSPTLTPHPVSGNIRINITYRHYRSAFHPKYTPKCHCGVPGVLRVVTNDTKQANGERERKENRGRYFYMCHAGNVPDPTKKKCGWFLWGDFDQDGNPRGLNMANQSKPR</sequence>
<dbReference type="InterPro" id="IPR003892">
    <property type="entry name" value="CUE"/>
</dbReference>
<dbReference type="KEGG" id="pan:PODANSg7177"/>
<evidence type="ECO:0000256" key="2">
    <source>
        <dbReference type="ARBA" id="ARBA00022771"/>
    </source>
</evidence>
<dbReference type="RefSeq" id="XP_001910140.1">
    <property type="nucleotide sequence ID" value="XM_001910105.1"/>
</dbReference>
<organism evidence="8">
    <name type="scientific">Podospora anserina (strain S / ATCC MYA-4624 / DSM 980 / FGSC 10383)</name>
    <name type="common">Pleurage anserina</name>
    <dbReference type="NCBI Taxonomy" id="515849"/>
    <lineage>
        <taxon>Eukaryota</taxon>
        <taxon>Fungi</taxon>
        <taxon>Dikarya</taxon>
        <taxon>Ascomycota</taxon>
        <taxon>Pezizomycotina</taxon>
        <taxon>Sordariomycetes</taxon>
        <taxon>Sordariomycetidae</taxon>
        <taxon>Sordariales</taxon>
        <taxon>Podosporaceae</taxon>
        <taxon>Podospora</taxon>
        <taxon>Podospora anserina</taxon>
    </lineage>
</organism>
<gene>
    <name evidence="8" type="ORF">PODANS_6_3490</name>
</gene>
<dbReference type="GeneID" id="6194390"/>
<feature type="domain" description="Fe2OG dioxygenase" evidence="6">
    <location>
        <begin position="327"/>
        <end position="444"/>
    </location>
</feature>
<protein>
    <submittedName>
        <fullName evidence="8">Podospora anserina S mat+ genomic DNA chromosome 6, supercontig 2</fullName>
    </submittedName>
</protein>
<dbReference type="EMBL" id="CU638744">
    <property type="protein sequence ID" value="CAP71274.1"/>
    <property type="molecule type" value="Genomic_DNA"/>
</dbReference>
<dbReference type="InterPro" id="IPR005123">
    <property type="entry name" value="Oxoglu/Fe-dep_dioxygenase_dom"/>
</dbReference>
<dbReference type="AlphaFoldDB" id="B2B2D9"/>
<reference evidence="8" key="1">
    <citation type="journal article" date="2008" name="Genome Biol.">
        <title>The genome sequence of the model ascomycete fungus Podospora anserina.</title>
        <authorList>
            <person name="Espagne E."/>
            <person name="Lespinet O."/>
            <person name="Malagnac F."/>
            <person name="Da Silva C."/>
            <person name="Jaillon O."/>
            <person name="Porcel B.M."/>
            <person name="Couloux A."/>
            <person name="Aury J.-M."/>
            <person name="Segurens B."/>
            <person name="Poulain J."/>
            <person name="Anthouard V."/>
            <person name="Grossetete S."/>
            <person name="Khalili H."/>
            <person name="Coppin E."/>
            <person name="Dequard-Chablat M."/>
            <person name="Picard M."/>
            <person name="Contamine V."/>
            <person name="Arnaise S."/>
            <person name="Bourdais A."/>
            <person name="Berteaux-Lecellier V."/>
            <person name="Gautheret D."/>
            <person name="de Vries R.P."/>
            <person name="Battaglia E."/>
            <person name="Coutinho P.M."/>
            <person name="Danchin E.G.J."/>
            <person name="Henrissat B."/>
            <person name="El Khoury R."/>
            <person name="Sainsard-Chanet A."/>
            <person name="Boivin A."/>
            <person name="Pinan-Lucarre B."/>
            <person name="Sellem C.H."/>
            <person name="Debuchy R."/>
            <person name="Wincker P."/>
            <person name="Weissenbach J."/>
            <person name="Silar P."/>
        </authorList>
    </citation>
    <scope>NUCLEOTIDE SEQUENCE [LARGE SCALE GENOMIC DNA]</scope>
    <source>
        <strain evidence="8">S mat+</strain>
    </source>
</reference>
<dbReference type="GO" id="GO:0043130">
    <property type="term" value="F:ubiquitin binding"/>
    <property type="evidence" value="ECO:0007669"/>
    <property type="project" value="InterPro"/>
</dbReference>
<evidence type="ECO:0000259" key="6">
    <source>
        <dbReference type="PROSITE" id="PS51471"/>
    </source>
</evidence>
<evidence type="ECO:0000256" key="3">
    <source>
        <dbReference type="ARBA" id="ARBA00022833"/>
    </source>
</evidence>
<accession>B2B2D9</accession>
<dbReference type="VEuPathDB" id="FungiDB:PODANS_6_3490"/>
<dbReference type="PANTHER" id="PTHR31212:SF4">
    <property type="entry name" value="ALPHA-KETOGLUTARATE-DEPENDENT DIOXYGENASE ALKB HOMOLOG 3"/>
    <property type="match status" value="1"/>
</dbReference>
<dbReference type="PANTHER" id="PTHR31212">
    <property type="entry name" value="ALPHA-KETOGLUTARATE-DEPENDENT DIOXYGENASE ALKB HOMOLOG 3"/>
    <property type="match status" value="1"/>
</dbReference>
<proteinExistence type="predicted"/>
<keyword evidence="2 4" id="KW-0863">Zinc-finger</keyword>
<dbReference type="InterPro" id="IPR032854">
    <property type="entry name" value="ALKBH3"/>
</dbReference>
<dbReference type="GO" id="GO:0008270">
    <property type="term" value="F:zinc ion binding"/>
    <property type="evidence" value="ECO:0007669"/>
    <property type="project" value="UniProtKB-KW"/>
</dbReference>
<dbReference type="HOGENOM" id="CLU_026011_0_0_1"/>
<evidence type="ECO:0000313" key="8">
    <source>
        <dbReference type="EMBL" id="CAP71274.1"/>
    </source>
</evidence>
<keyword evidence="1" id="KW-0479">Metal-binding</keyword>
<name>B2B2D9_PODAN</name>
<evidence type="ECO:0000259" key="7">
    <source>
        <dbReference type="PROSITE" id="PS51999"/>
    </source>
</evidence>
<feature type="domain" description="GRF-type" evidence="7">
    <location>
        <begin position="455"/>
        <end position="512"/>
    </location>
</feature>
<dbReference type="InterPro" id="IPR037151">
    <property type="entry name" value="AlkB-like_sf"/>
</dbReference>
<dbReference type="PROSITE" id="PS51999">
    <property type="entry name" value="ZF_GRF"/>
    <property type="match status" value="1"/>
</dbReference>
<dbReference type="InterPro" id="IPR010666">
    <property type="entry name" value="Znf_GRF"/>
</dbReference>
<dbReference type="GO" id="GO:0051213">
    <property type="term" value="F:dioxygenase activity"/>
    <property type="evidence" value="ECO:0007669"/>
    <property type="project" value="InterPro"/>
</dbReference>
<dbReference type="SUPFAM" id="SSF51197">
    <property type="entry name" value="Clavaminate synthase-like"/>
    <property type="match status" value="1"/>
</dbReference>
<dbReference type="Pfam" id="PF13532">
    <property type="entry name" value="2OG-FeII_Oxy_2"/>
    <property type="match status" value="1"/>
</dbReference>
<dbReference type="GO" id="GO:0006307">
    <property type="term" value="P:DNA alkylation repair"/>
    <property type="evidence" value="ECO:0007669"/>
    <property type="project" value="InterPro"/>
</dbReference>
<evidence type="ECO:0000259" key="5">
    <source>
        <dbReference type="PROSITE" id="PS51140"/>
    </source>
</evidence>
<feature type="non-terminal residue" evidence="8">
    <location>
        <position position="1"/>
    </location>
</feature>
<keyword evidence="3" id="KW-0862">Zinc</keyword>
<dbReference type="CDD" id="cd14279">
    <property type="entry name" value="CUE"/>
    <property type="match status" value="1"/>
</dbReference>